<dbReference type="Proteomes" id="UP000515146">
    <property type="component" value="Unplaced"/>
</dbReference>
<dbReference type="KEGG" id="dpte:113798555"/>
<organism evidence="2 3">
    <name type="scientific">Dermatophagoides pteronyssinus</name>
    <name type="common">European house dust mite</name>
    <dbReference type="NCBI Taxonomy" id="6956"/>
    <lineage>
        <taxon>Eukaryota</taxon>
        <taxon>Metazoa</taxon>
        <taxon>Ecdysozoa</taxon>
        <taxon>Arthropoda</taxon>
        <taxon>Chelicerata</taxon>
        <taxon>Arachnida</taxon>
        <taxon>Acari</taxon>
        <taxon>Acariformes</taxon>
        <taxon>Sarcoptiformes</taxon>
        <taxon>Astigmata</taxon>
        <taxon>Psoroptidia</taxon>
        <taxon>Analgoidea</taxon>
        <taxon>Pyroglyphidae</taxon>
        <taxon>Dermatophagoidinae</taxon>
        <taxon>Dermatophagoides</taxon>
    </lineage>
</organism>
<proteinExistence type="predicted"/>
<dbReference type="InParanoid" id="A0A6P6YI52"/>
<feature type="chain" id="PRO_5027699915" evidence="1">
    <location>
        <begin position="23"/>
        <end position="147"/>
    </location>
</feature>
<name>A0A6P6YI52_DERPT</name>
<evidence type="ECO:0000313" key="3">
    <source>
        <dbReference type="RefSeq" id="XP_027204912.1"/>
    </source>
</evidence>
<keyword evidence="2" id="KW-1185">Reference proteome</keyword>
<evidence type="ECO:0000313" key="2">
    <source>
        <dbReference type="Proteomes" id="UP000515146"/>
    </source>
</evidence>
<gene>
    <name evidence="3" type="primary">LOC113798555</name>
</gene>
<feature type="signal peptide" evidence="1">
    <location>
        <begin position="1"/>
        <end position="22"/>
    </location>
</feature>
<keyword evidence="1" id="KW-0732">Signal</keyword>
<accession>A0A6P6YI52</accession>
<protein>
    <submittedName>
        <fullName evidence="3">Uncharacterized protein LOC113798555</fullName>
    </submittedName>
</protein>
<dbReference type="RefSeq" id="XP_027204912.1">
    <property type="nucleotide sequence ID" value="XM_027349111.1"/>
</dbReference>
<reference evidence="3" key="1">
    <citation type="submission" date="2025-08" db="UniProtKB">
        <authorList>
            <consortium name="RefSeq"/>
        </authorList>
    </citation>
    <scope>IDENTIFICATION</scope>
    <source>
        <strain evidence="3">Airmid</strain>
    </source>
</reference>
<dbReference type="AlphaFoldDB" id="A0A6P6YI52"/>
<dbReference type="OrthoDB" id="6533862at2759"/>
<evidence type="ECO:0000256" key="1">
    <source>
        <dbReference type="SAM" id="SignalP"/>
    </source>
</evidence>
<sequence>MKIIVSFFIAINVIAFFTIVDARNLLKTNNSSIVHNNGMPEHHVPISVQTNSMNQTEKSTSKNDRQSLGDEEHYVKVGNFSIPKEFFSPEAQGFMDLILKGFGILNKFLDPDENKGSGGNNQSPVITNIINISLSTNDFPKKINQLS</sequence>